<dbReference type="PANTHER" id="PTHR48051:SF52">
    <property type="entry name" value="LEUCINE-RICH REPEAT PROTEIN 1"/>
    <property type="match status" value="1"/>
</dbReference>
<dbReference type="EnsemblMetazoa" id="G12463.3">
    <property type="protein sequence ID" value="G12463.3:cds"/>
    <property type="gene ID" value="G12463"/>
</dbReference>
<dbReference type="OrthoDB" id="17912at2759"/>
<evidence type="ECO:0000313" key="6">
    <source>
        <dbReference type="Proteomes" id="UP000005408"/>
    </source>
</evidence>
<dbReference type="AlphaFoldDB" id="A0A8W8I479"/>
<keyword evidence="2" id="KW-0677">Repeat</keyword>
<dbReference type="EnsemblMetazoa" id="G12463.2">
    <property type="protein sequence ID" value="G12463.2:cds"/>
    <property type="gene ID" value="G12463"/>
</dbReference>
<dbReference type="Gene3D" id="3.80.10.10">
    <property type="entry name" value="Ribonuclease Inhibitor"/>
    <property type="match status" value="2"/>
</dbReference>
<dbReference type="PROSITE" id="PS51450">
    <property type="entry name" value="LRR"/>
    <property type="match status" value="2"/>
</dbReference>
<dbReference type="Pfam" id="PF13855">
    <property type="entry name" value="LRR_8"/>
    <property type="match status" value="2"/>
</dbReference>
<keyword evidence="6" id="KW-1185">Reference proteome</keyword>
<feature type="domain" description="PIF1/LRR1 pleckstrin homology" evidence="4">
    <location>
        <begin position="1"/>
        <end position="122"/>
    </location>
</feature>
<evidence type="ECO:0000256" key="1">
    <source>
        <dbReference type="ARBA" id="ARBA00022614"/>
    </source>
</evidence>
<organism evidence="5 6">
    <name type="scientific">Magallana gigas</name>
    <name type="common">Pacific oyster</name>
    <name type="synonym">Crassostrea gigas</name>
    <dbReference type="NCBI Taxonomy" id="29159"/>
    <lineage>
        <taxon>Eukaryota</taxon>
        <taxon>Metazoa</taxon>
        <taxon>Spiralia</taxon>
        <taxon>Lophotrochozoa</taxon>
        <taxon>Mollusca</taxon>
        <taxon>Bivalvia</taxon>
        <taxon>Autobranchia</taxon>
        <taxon>Pteriomorphia</taxon>
        <taxon>Ostreida</taxon>
        <taxon>Ostreoidea</taxon>
        <taxon>Ostreidae</taxon>
        <taxon>Magallana</taxon>
    </lineage>
</organism>
<accession>A0A8W8I479</accession>
<keyword evidence="1" id="KW-0433">Leucine-rich repeat</keyword>
<dbReference type="OMA" id="GELNDWC"/>
<dbReference type="InterPro" id="IPR032675">
    <property type="entry name" value="LRR_dom_sf"/>
</dbReference>
<proteinExistence type="predicted"/>
<dbReference type="GO" id="GO:0005737">
    <property type="term" value="C:cytoplasm"/>
    <property type="evidence" value="ECO:0007669"/>
    <property type="project" value="TreeGrafter"/>
</dbReference>
<dbReference type="InterPro" id="IPR003591">
    <property type="entry name" value="Leu-rich_rpt_typical-subtyp"/>
</dbReference>
<protein>
    <recommendedName>
        <fullName evidence="4">PIF1/LRR1 pleckstrin homology domain-containing protein</fullName>
    </recommendedName>
</protein>
<sequence length="421" mass="48276">MRIKCEMDVVNRVLPSMNVKKGGKACHTQLSIGRKPQSDNKEGVLFIMACTAKDRNGTKFQIRDNVEQIFAKFINEGKATIRFKDPPQDLCLCKADPLQLKNFLTLIRKASLGENIDKINLSTLAPASNKSVDKPKTKMSVTSRKDYPLTKSFPSQLEYLHVSQCRMKKIDSRIFQLKKLQHLDLRENVIEELPSTFSQLENLQELILCANKIQNLPSSLCLLPKWKQFLSLLDLSNNGITLLPVQLCELDNLVTLKVDENKLETFPPTIGRLKRLKYLSASQNQIKTLPCSFMQLRLEHLDLFNNPFADDTKSDLEETEWQAPSLVECCARMIRKNRLPYSEEDLHTHLCRYLDSARLCWCGGFCFERCVRATASFSLKTLSPTVSAVDMRGRTDVPILLFLCSPQCQRKYKTNPYAYWR</sequence>
<dbReference type="Proteomes" id="UP000005408">
    <property type="component" value="Unassembled WGS sequence"/>
</dbReference>
<dbReference type="InterPro" id="IPR050216">
    <property type="entry name" value="LRR_domain-containing"/>
</dbReference>
<keyword evidence="3" id="KW-0539">Nucleus</keyword>
<dbReference type="SUPFAM" id="SSF52058">
    <property type="entry name" value="L domain-like"/>
    <property type="match status" value="1"/>
</dbReference>
<dbReference type="InterPro" id="IPR001611">
    <property type="entry name" value="Leu-rich_rpt"/>
</dbReference>
<evidence type="ECO:0000259" key="4">
    <source>
        <dbReference type="Pfam" id="PF25344"/>
    </source>
</evidence>
<dbReference type="EnsemblMetazoa" id="G12463.1">
    <property type="protein sequence ID" value="G12463.1:cds"/>
    <property type="gene ID" value="G12463"/>
</dbReference>
<evidence type="ECO:0000313" key="5">
    <source>
        <dbReference type="EnsemblMetazoa" id="G12463.1:cds"/>
    </source>
</evidence>
<dbReference type="PANTHER" id="PTHR48051">
    <property type="match status" value="1"/>
</dbReference>
<name>A0A8W8I479_MAGGI</name>
<dbReference type="Pfam" id="PF25344">
    <property type="entry name" value="PH_LRR1"/>
    <property type="match status" value="1"/>
</dbReference>
<dbReference type="InterPro" id="IPR057437">
    <property type="entry name" value="PIF1/LRR1_PH"/>
</dbReference>
<reference evidence="5" key="1">
    <citation type="submission" date="2022-08" db="UniProtKB">
        <authorList>
            <consortium name="EnsemblMetazoa"/>
        </authorList>
    </citation>
    <scope>IDENTIFICATION</scope>
    <source>
        <strain evidence="5">05x7-T-G4-1.051#20</strain>
    </source>
</reference>
<evidence type="ECO:0000256" key="3">
    <source>
        <dbReference type="ARBA" id="ARBA00023242"/>
    </source>
</evidence>
<dbReference type="SMART" id="SM00369">
    <property type="entry name" value="LRR_TYP"/>
    <property type="match status" value="4"/>
</dbReference>
<evidence type="ECO:0000256" key="2">
    <source>
        <dbReference type="ARBA" id="ARBA00022737"/>
    </source>
</evidence>